<keyword evidence="1" id="KW-0472">Membrane</keyword>
<comment type="caution">
    <text evidence="2">The sequence shown here is derived from an EMBL/GenBank/DDBJ whole genome shotgun (WGS) entry which is preliminary data.</text>
</comment>
<sequence length="47" mass="5346">MSTELGTIKTRVPARMDRLPWSRWHWIVVIGLGTVWILDGLEVTVVG</sequence>
<evidence type="ECO:0000313" key="2">
    <source>
        <dbReference type="EMBL" id="MBJ7600827.1"/>
    </source>
</evidence>
<dbReference type="Proteomes" id="UP000612893">
    <property type="component" value="Unassembled WGS sequence"/>
</dbReference>
<dbReference type="AlphaFoldDB" id="A0A934KBR7"/>
<evidence type="ECO:0000256" key="1">
    <source>
        <dbReference type="SAM" id="Phobius"/>
    </source>
</evidence>
<keyword evidence="1" id="KW-0812">Transmembrane</keyword>
<gene>
    <name evidence="2" type="ORF">JF922_22510</name>
</gene>
<dbReference type="EMBL" id="JAEKNR010000223">
    <property type="protein sequence ID" value="MBJ7600827.1"/>
    <property type="molecule type" value="Genomic_DNA"/>
</dbReference>
<proteinExistence type="predicted"/>
<keyword evidence="1" id="KW-1133">Transmembrane helix</keyword>
<keyword evidence="3" id="KW-1185">Reference proteome</keyword>
<accession>A0A934KBR7</accession>
<evidence type="ECO:0008006" key="4">
    <source>
        <dbReference type="Google" id="ProtNLM"/>
    </source>
</evidence>
<evidence type="ECO:0000313" key="3">
    <source>
        <dbReference type="Proteomes" id="UP000612893"/>
    </source>
</evidence>
<organism evidence="2 3">
    <name type="scientific">Candidatus Nephthysia bennettiae</name>
    <dbReference type="NCBI Taxonomy" id="3127016"/>
    <lineage>
        <taxon>Bacteria</taxon>
        <taxon>Bacillati</taxon>
        <taxon>Candidatus Dormiibacterota</taxon>
        <taxon>Candidatus Dormibacteria</taxon>
        <taxon>Candidatus Dormibacterales</taxon>
        <taxon>Candidatus Dormibacteraceae</taxon>
        <taxon>Candidatus Nephthysia</taxon>
    </lineage>
</organism>
<reference evidence="2" key="1">
    <citation type="submission" date="2020-10" db="EMBL/GenBank/DDBJ databases">
        <title>Ca. Dormibacterota MAGs.</title>
        <authorList>
            <person name="Montgomery K."/>
        </authorList>
    </citation>
    <scope>NUCLEOTIDE SEQUENCE [LARGE SCALE GENOMIC DNA]</scope>
    <source>
        <strain evidence="2">SC8812_S17_10</strain>
    </source>
</reference>
<feature type="non-terminal residue" evidence="2">
    <location>
        <position position="47"/>
    </location>
</feature>
<name>A0A934KBR7_9BACT</name>
<feature type="transmembrane region" description="Helical" evidence="1">
    <location>
        <begin position="21"/>
        <end position="38"/>
    </location>
</feature>
<protein>
    <recommendedName>
        <fullName evidence="4">MFS transporter</fullName>
    </recommendedName>
</protein>